<protein>
    <recommendedName>
        <fullName evidence="2">FAD/NAD(P)-binding domain-containing protein</fullName>
    </recommendedName>
</protein>
<dbReference type="Pfam" id="PF07992">
    <property type="entry name" value="Pyr_redox_2"/>
    <property type="match status" value="1"/>
</dbReference>
<comment type="caution">
    <text evidence="3">The sequence shown here is derived from an EMBL/GenBank/DDBJ whole genome shotgun (WGS) entry which is preliminary data.</text>
</comment>
<dbReference type="PRINTS" id="PR00368">
    <property type="entry name" value="FADPNR"/>
</dbReference>
<dbReference type="PANTHER" id="PTHR22912">
    <property type="entry name" value="DISULFIDE OXIDOREDUCTASE"/>
    <property type="match status" value="1"/>
</dbReference>
<name>X0ZTL3_9ZZZZ</name>
<dbReference type="InterPro" id="IPR023753">
    <property type="entry name" value="FAD/NAD-binding_dom"/>
</dbReference>
<dbReference type="EMBL" id="BARS01053437">
    <property type="protein sequence ID" value="GAG51521.1"/>
    <property type="molecule type" value="Genomic_DNA"/>
</dbReference>
<feature type="domain" description="FAD/NAD(P)-binding" evidence="2">
    <location>
        <begin position="2"/>
        <end position="215"/>
    </location>
</feature>
<evidence type="ECO:0000313" key="3">
    <source>
        <dbReference type="EMBL" id="GAG51521.1"/>
    </source>
</evidence>
<evidence type="ECO:0000259" key="2">
    <source>
        <dbReference type="Pfam" id="PF07992"/>
    </source>
</evidence>
<dbReference type="InterPro" id="IPR036188">
    <property type="entry name" value="FAD/NAD-bd_sf"/>
</dbReference>
<reference evidence="3" key="1">
    <citation type="journal article" date="2014" name="Front. Microbiol.">
        <title>High frequency of phylogenetically diverse reductive dehalogenase-homologous genes in deep subseafloor sedimentary metagenomes.</title>
        <authorList>
            <person name="Kawai M."/>
            <person name="Futagami T."/>
            <person name="Toyoda A."/>
            <person name="Takaki Y."/>
            <person name="Nishi S."/>
            <person name="Hori S."/>
            <person name="Arai W."/>
            <person name="Tsubouchi T."/>
            <person name="Morono Y."/>
            <person name="Uchiyama I."/>
            <person name="Ito T."/>
            <person name="Fujiyama A."/>
            <person name="Inagaki F."/>
            <person name="Takami H."/>
        </authorList>
    </citation>
    <scope>NUCLEOTIDE SEQUENCE</scope>
    <source>
        <strain evidence="3">Expedition CK06-06</strain>
    </source>
</reference>
<evidence type="ECO:0000256" key="1">
    <source>
        <dbReference type="ARBA" id="ARBA00023027"/>
    </source>
</evidence>
<dbReference type="PANTHER" id="PTHR22912:SF217">
    <property type="entry name" value="DIHYDROLIPOYL DEHYDROGENASE"/>
    <property type="match status" value="1"/>
</dbReference>
<proteinExistence type="predicted"/>
<dbReference type="GO" id="GO:0006103">
    <property type="term" value="P:2-oxoglutarate metabolic process"/>
    <property type="evidence" value="ECO:0007669"/>
    <property type="project" value="TreeGrafter"/>
</dbReference>
<gene>
    <name evidence="3" type="ORF">S01H1_79290</name>
</gene>
<dbReference type="PRINTS" id="PR00411">
    <property type="entry name" value="PNDRDTASEI"/>
</dbReference>
<dbReference type="Gene3D" id="3.50.50.60">
    <property type="entry name" value="FAD/NAD(P)-binding domain"/>
    <property type="match status" value="1"/>
</dbReference>
<dbReference type="GO" id="GO:0050660">
    <property type="term" value="F:flavin adenine dinucleotide binding"/>
    <property type="evidence" value="ECO:0007669"/>
    <property type="project" value="TreeGrafter"/>
</dbReference>
<organism evidence="3">
    <name type="scientific">marine sediment metagenome</name>
    <dbReference type="NCBI Taxonomy" id="412755"/>
    <lineage>
        <taxon>unclassified sequences</taxon>
        <taxon>metagenomes</taxon>
        <taxon>ecological metagenomes</taxon>
    </lineage>
</organism>
<feature type="non-terminal residue" evidence="3">
    <location>
        <position position="226"/>
    </location>
</feature>
<dbReference type="GO" id="GO:0004148">
    <property type="term" value="F:dihydrolipoyl dehydrogenase (NADH) activity"/>
    <property type="evidence" value="ECO:0007669"/>
    <property type="project" value="TreeGrafter"/>
</dbReference>
<dbReference type="AlphaFoldDB" id="X0ZTL3"/>
<dbReference type="InterPro" id="IPR050151">
    <property type="entry name" value="Class-I_Pyr_Nuc-Dis_Oxidored"/>
</dbReference>
<feature type="non-terminal residue" evidence="3">
    <location>
        <position position="1"/>
    </location>
</feature>
<accession>X0ZTL3</accession>
<dbReference type="SUPFAM" id="SSF51905">
    <property type="entry name" value="FAD/NAD(P)-binding domain"/>
    <property type="match status" value="1"/>
</dbReference>
<sequence length="226" mass="24417">NNGLEIIRGLAVLKSPREVNVDGTIFEAKKMILATGSCLDIPEIPGLEEAALTTDQVLEMTKVPSSVLIYGSGPIELEMATLLKAFACKVYLVPGPDGLLPREDRTPRQWVTKGLKQQGVELLRRFTLESVQKSKGQYRANLSGPEDRTLNVERVLVSSRKPNIANMGLEKIGVRLNENGGIRVNKMLETSVEGIFAIGDATGGWMLAHASSSMGVTAAENAMGKK</sequence>
<keyword evidence="1" id="KW-0520">NAD</keyword>